<evidence type="ECO:0000256" key="12">
    <source>
        <dbReference type="ARBA" id="ARBA00022833"/>
    </source>
</evidence>
<dbReference type="GO" id="GO:0061630">
    <property type="term" value="F:ubiquitin protein ligase activity"/>
    <property type="evidence" value="ECO:0007669"/>
    <property type="project" value="UniProtKB-EC"/>
</dbReference>
<evidence type="ECO:0000256" key="15">
    <source>
        <dbReference type="ARBA" id="ARBA00035390"/>
    </source>
</evidence>
<dbReference type="SUPFAM" id="SSF57850">
    <property type="entry name" value="RING/U-box"/>
    <property type="match status" value="1"/>
</dbReference>
<feature type="compositionally biased region" description="Polar residues" evidence="17">
    <location>
        <begin position="636"/>
        <end position="669"/>
    </location>
</feature>
<evidence type="ECO:0000313" key="19">
    <source>
        <dbReference type="EMBL" id="KAK2178666.1"/>
    </source>
</evidence>
<dbReference type="PANTHER" id="PTHR12983:SF9">
    <property type="entry name" value="E3 UBIQUITIN-PROTEIN LIGASE RNF10"/>
    <property type="match status" value="1"/>
</dbReference>
<evidence type="ECO:0000256" key="9">
    <source>
        <dbReference type="ARBA" id="ARBA00022723"/>
    </source>
</evidence>
<evidence type="ECO:0000256" key="2">
    <source>
        <dbReference type="ARBA" id="ARBA00004123"/>
    </source>
</evidence>
<dbReference type="InterPro" id="IPR001841">
    <property type="entry name" value="Znf_RING"/>
</dbReference>
<feature type="region of interest" description="Disordered" evidence="17">
    <location>
        <begin position="615"/>
        <end position="678"/>
    </location>
</feature>
<dbReference type="GO" id="GO:0045944">
    <property type="term" value="P:positive regulation of transcription by RNA polymerase II"/>
    <property type="evidence" value="ECO:0007669"/>
    <property type="project" value="TreeGrafter"/>
</dbReference>
<feature type="region of interest" description="Disordered" evidence="17">
    <location>
        <begin position="573"/>
        <end position="599"/>
    </location>
</feature>
<dbReference type="EMBL" id="JAODUO010000533">
    <property type="protein sequence ID" value="KAK2178666.1"/>
    <property type="molecule type" value="Genomic_DNA"/>
</dbReference>
<organism evidence="19 20">
    <name type="scientific">Ridgeia piscesae</name>
    <name type="common">Tubeworm</name>
    <dbReference type="NCBI Taxonomy" id="27915"/>
    <lineage>
        <taxon>Eukaryota</taxon>
        <taxon>Metazoa</taxon>
        <taxon>Spiralia</taxon>
        <taxon>Lophotrochozoa</taxon>
        <taxon>Annelida</taxon>
        <taxon>Polychaeta</taxon>
        <taxon>Sedentaria</taxon>
        <taxon>Canalipalpata</taxon>
        <taxon>Sabellida</taxon>
        <taxon>Siboglinidae</taxon>
        <taxon>Ridgeia</taxon>
    </lineage>
</organism>
<evidence type="ECO:0000259" key="18">
    <source>
        <dbReference type="PROSITE" id="PS50089"/>
    </source>
</evidence>
<gene>
    <name evidence="19" type="ORF">NP493_531g02016</name>
</gene>
<keyword evidence="11" id="KW-0833">Ubl conjugation pathway</keyword>
<dbReference type="GO" id="GO:0000976">
    <property type="term" value="F:transcription cis-regulatory region binding"/>
    <property type="evidence" value="ECO:0007669"/>
    <property type="project" value="TreeGrafter"/>
</dbReference>
<comment type="similarity">
    <text evidence="5">Belongs to the RNF10 family.</text>
</comment>
<keyword evidence="7" id="KW-0963">Cytoplasm</keyword>
<dbReference type="InterPro" id="IPR027370">
    <property type="entry name" value="Znf-RING_euk"/>
</dbReference>
<dbReference type="PROSITE" id="PS00518">
    <property type="entry name" value="ZF_RING_1"/>
    <property type="match status" value="1"/>
</dbReference>
<evidence type="ECO:0000256" key="7">
    <source>
        <dbReference type="ARBA" id="ARBA00022490"/>
    </source>
</evidence>
<evidence type="ECO:0000256" key="1">
    <source>
        <dbReference type="ARBA" id="ARBA00000900"/>
    </source>
</evidence>
<dbReference type="GO" id="GO:0005634">
    <property type="term" value="C:nucleus"/>
    <property type="evidence" value="ECO:0007669"/>
    <property type="project" value="UniProtKB-SubCell"/>
</dbReference>
<evidence type="ECO:0000256" key="5">
    <source>
        <dbReference type="ARBA" id="ARBA00008117"/>
    </source>
</evidence>
<evidence type="ECO:0000256" key="8">
    <source>
        <dbReference type="ARBA" id="ARBA00022679"/>
    </source>
</evidence>
<comment type="caution">
    <text evidence="19">The sequence shown here is derived from an EMBL/GenBank/DDBJ whole genome shotgun (WGS) entry which is preliminary data.</text>
</comment>
<evidence type="ECO:0000256" key="14">
    <source>
        <dbReference type="ARBA" id="ARBA00035131"/>
    </source>
</evidence>
<keyword evidence="20" id="KW-1185">Reference proteome</keyword>
<dbReference type="Pfam" id="PF13445">
    <property type="entry name" value="zf-RING_UBOX"/>
    <property type="match status" value="1"/>
</dbReference>
<dbReference type="InterPro" id="IPR013083">
    <property type="entry name" value="Znf_RING/FYVE/PHD"/>
</dbReference>
<dbReference type="FunFam" id="3.30.40.10:FF:000112">
    <property type="entry name" value="RING finger protein 10"/>
    <property type="match status" value="1"/>
</dbReference>
<dbReference type="Proteomes" id="UP001209878">
    <property type="component" value="Unassembled WGS sequence"/>
</dbReference>
<feature type="compositionally biased region" description="Acidic residues" evidence="17">
    <location>
        <begin position="426"/>
        <end position="448"/>
    </location>
</feature>
<feature type="region of interest" description="Disordered" evidence="17">
    <location>
        <begin position="1"/>
        <end position="88"/>
    </location>
</feature>
<dbReference type="GO" id="GO:0008270">
    <property type="term" value="F:zinc ion binding"/>
    <property type="evidence" value="ECO:0007669"/>
    <property type="project" value="UniProtKB-KW"/>
</dbReference>
<keyword evidence="12" id="KW-0862">Zinc</keyword>
<dbReference type="Gene3D" id="3.30.40.10">
    <property type="entry name" value="Zinc/RING finger domain, C3HC4 (zinc finger)"/>
    <property type="match status" value="1"/>
</dbReference>
<feature type="domain" description="RING-type" evidence="18">
    <location>
        <begin position="198"/>
        <end position="239"/>
    </location>
</feature>
<dbReference type="GO" id="GO:0005737">
    <property type="term" value="C:cytoplasm"/>
    <property type="evidence" value="ECO:0007669"/>
    <property type="project" value="UniProtKB-SubCell"/>
</dbReference>
<accession>A0AAD9KWI0</accession>
<comment type="subcellular location">
    <subcellularLocation>
        <location evidence="3">Cytoplasm</location>
    </subcellularLocation>
    <subcellularLocation>
        <location evidence="2">Nucleus</location>
    </subcellularLocation>
</comment>
<evidence type="ECO:0000256" key="13">
    <source>
        <dbReference type="ARBA" id="ARBA00023242"/>
    </source>
</evidence>
<reference evidence="19" key="1">
    <citation type="journal article" date="2023" name="Mol. Biol. Evol.">
        <title>Third-Generation Sequencing Reveals the Adaptive Role of the Epigenome in Three Deep-Sea Polychaetes.</title>
        <authorList>
            <person name="Perez M."/>
            <person name="Aroh O."/>
            <person name="Sun Y."/>
            <person name="Lan Y."/>
            <person name="Juniper S.K."/>
            <person name="Young C.R."/>
            <person name="Angers B."/>
            <person name="Qian P.Y."/>
        </authorList>
    </citation>
    <scope>NUCLEOTIDE SEQUENCE</scope>
    <source>
        <strain evidence="19">R07B-5</strain>
    </source>
</reference>
<dbReference type="PROSITE" id="PS50089">
    <property type="entry name" value="ZF_RING_2"/>
    <property type="match status" value="1"/>
</dbReference>
<dbReference type="PANTHER" id="PTHR12983">
    <property type="entry name" value="RING FINGER 10 FAMILY MEMBER"/>
    <property type="match status" value="1"/>
</dbReference>
<dbReference type="EC" id="2.3.2.27" evidence="6"/>
<keyword evidence="13" id="KW-0539">Nucleus</keyword>
<feature type="compositionally biased region" description="Basic and acidic residues" evidence="17">
    <location>
        <begin position="585"/>
        <end position="599"/>
    </location>
</feature>
<dbReference type="InterPro" id="IPR039739">
    <property type="entry name" value="MAG2/RNF10"/>
</dbReference>
<evidence type="ECO:0000256" key="11">
    <source>
        <dbReference type="ARBA" id="ARBA00022786"/>
    </source>
</evidence>
<keyword evidence="9" id="KW-0479">Metal-binding</keyword>
<sequence>MSAGQWVEEETMEKKASRPSSVPPKAGVGDIKKDNDNGNKSSRYNRRKDHASFRPREQARKPSTPKRVDKRPRTRGHFNDNPLQDVAKDPVAEYGSAMLKGSKKGNLNHLLNFTFASSDATYRGGGSGHGGGRGGQGYHRWGGRRHIKYNKEQFLQANCQFIVRDGADYTVHTADPDTLVSWDLIEQVQVFSHGVPSCPICLYPPTAAKMTRCGHIYCWACMLHYLSLSERTWHKCPICYESIHDKDLKSVTAIDAHNYLVGEEITMKLMKRTRGSTITLPSMQWSAELSEKPSNVGDGIDTCYSKLLLATPSQVQEIIDSESRDLQRQLKEEGEQSLEGSFILAAIEQLKVRQAAVRLLDVTRREVREDLDRLTVSEGAREEQETAGTDLPVAHFTANKEAVEYACAFLDKEETSVEVDAAGKEAEDEPCEDGESGDEEDEADEQSDAAEVVELPSAEAAAVTSSGDLSINSHREKSSTDAHYFYQAADGQHVFLHSVNARCLAREYGSLENSPHTITATIVAMESFSMTEELRRRLRYLNHLPLTCEYQVAELTLKPPLVSSESIHEFTEEIDRRRRQRQRKTKEEQRRSRRINMEENMKMGRYPGMHIKLSSMHEFPGRDSGGGTVDDVRSESAMTSTAASDVSSPASTPIGSPPGTTEDTLSTSPWGPGSCESAGAGVSFAQMLRAGKARPQEPVSGVGGATRGDSDASDSEDRVPVPVFQNSFGDAIQKALDSYATHPDSDAAAGKSPSGGKKKKRVPKKLLFATTMARSK</sequence>
<comment type="pathway">
    <text evidence="4">Protein modification; protein ubiquitination.</text>
</comment>
<evidence type="ECO:0000256" key="6">
    <source>
        <dbReference type="ARBA" id="ARBA00012483"/>
    </source>
</evidence>
<dbReference type="CDD" id="cd16536">
    <property type="entry name" value="RING-HC_RNF10"/>
    <property type="match status" value="1"/>
</dbReference>
<comment type="catalytic activity">
    <reaction evidence="1">
        <text>S-ubiquitinyl-[E2 ubiquitin-conjugating enzyme]-L-cysteine + [acceptor protein]-L-lysine = [E2 ubiquitin-conjugating enzyme]-L-cysteine + N(6)-ubiquitinyl-[acceptor protein]-L-lysine.</text>
        <dbReference type="EC" id="2.3.2.27"/>
    </reaction>
</comment>
<evidence type="ECO:0000256" key="10">
    <source>
        <dbReference type="ARBA" id="ARBA00022771"/>
    </source>
</evidence>
<dbReference type="SMART" id="SM00184">
    <property type="entry name" value="RING"/>
    <property type="match status" value="1"/>
</dbReference>
<feature type="region of interest" description="Disordered" evidence="17">
    <location>
        <begin position="690"/>
        <end position="776"/>
    </location>
</feature>
<dbReference type="AlphaFoldDB" id="A0AAD9KWI0"/>
<feature type="compositionally biased region" description="Basic and acidic residues" evidence="17">
    <location>
        <begin position="50"/>
        <end position="60"/>
    </location>
</feature>
<feature type="compositionally biased region" description="Low complexity" evidence="17">
    <location>
        <begin position="746"/>
        <end position="755"/>
    </location>
</feature>
<evidence type="ECO:0000256" key="3">
    <source>
        <dbReference type="ARBA" id="ARBA00004496"/>
    </source>
</evidence>
<feature type="region of interest" description="Disordered" evidence="17">
    <location>
        <begin position="418"/>
        <end position="448"/>
    </location>
</feature>
<proteinExistence type="inferred from homology"/>
<protein>
    <recommendedName>
        <fullName evidence="14">E3 ubiquitin-protein ligase RNF10</fullName>
        <ecNumber evidence="6">2.3.2.27</ecNumber>
    </recommendedName>
    <alternativeName>
        <fullName evidence="15">RING finger protein 10</fullName>
    </alternativeName>
</protein>
<keyword evidence="8" id="KW-0808">Transferase</keyword>
<evidence type="ECO:0000313" key="20">
    <source>
        <dbReference type="Proteomes" id="UP001209878"/>
    </source>
</evidence>
<evidence type="ECO:0000256" key="17">
    <source>
        <dbReference type="SAM" id="MobiDB-lite"/>
    </source>
</evidence>
<name>A0AAD9KWI0_RIDPI</name>
<evidence type="ECO:0000256" key="4">
    <source>
        <dbReference type="ARBA" id="ARBA00004906"/>
    </source>
</evidence>
<dbReference type="InterPro" id="IPR017907">
    <property type="entry name" value="Znf_RING_CS"/>
</dbReference>
<keyword evidence="10 16" id="KW-0863">Zinc-finger</keyword>
<evidence type="ECO:0000256" key="16">
    <source>
        <dbReference type="PROSITE-ProRule" id="PRU00175"/>
    </source>
</evidence>